<evidence type="ECO:0000313" key="6">
    <source>
        <dbReference type="EMBL" id="ANI15535.1"/>
    </source>
</evidence>
<evidence type="ECO:0000313" key="7">
    <source>
        <dbReference type="Proteomes" id="UP000077748"/>
    </source>
</evidence>
<dbReference type="PANTHER" id="PTHR35005">
    <property type="entry name" value="3-DEHYDRO-SCYLLO-INOSOSE HYDROLASE"/>
    <property type="match status" value="1"/>
</dbReference>
<evidence type="ECO:0000256" key="5">
    <source>
        <dbReference type="ARBA" id="ARBA00024029"/>
    </source>
</evidence>
<comment type="cofactor">
    <cofactor evidence="1">
        <name>Zn(2+)</name>
        <dbReference type="ChEBI" id="CHEBI:29105"/>
    </cofactor>
</comment>
<dbReference type="GO" id="GO:0016811">
    <property type="term" value="F:hydrolase activity, acting on carbon-nitrogen (but not peptide) bonds, in linear amides"/>
    <property type="evidence" value="ECO:0007669"/>
    <property type="project" value="TreeGrafter"/>
</dbReference>
<gene>
    <name evidence="6" type="ORF">A9C11_16805</name>
</gene>
<dbReference type="Proteomes" id="UP000077748">
    <property type="component" value="Chromosome"/>
</dbReference>
<keyword evidence="4" id="KW-0862">Zinc</keyword>
<dbReference type="Pfam" id="PF02633">
    <property type="entry name" value="Creatininase"/>
    <property type="match status" value="1"/>
</dbReference>
<dbReference type="InterPro" id="IPR024087">
    <property type="entry name" value="Creatininase-like_sf"/>
</dbReference>
<keyword evidence="3" id="KW-0378">Hydrolase</keyword>
<dbReference type="InterPro" id="IPR003785">
    <property type="entry name" value="Creatininase/forma_Hydrolase"/>
</dbReference>
<reference evidence="6 7" key="1">
    <citation type="submission" date="2016-05" db="EMBL/GenBank/DDBJ databases">
        <title>Genome Sequence of Pseudomonas citronellolis Strain SJTE-3, an Estrogens and Persistent Organic Pollutants degradation strain.</title>
        <authorList>
            <person name="Liang R."/>
        </authorList>
    </citation>
    <scope>NUCLEOTIDE SEQUENCE [LARGE SCALE GENOMIC DNA]</scope>
    <source>
        <strain evidence="6 7">SJTE-3</strain>
    </source>
</reference>
<dbReference type="GO" id="GO:0046872">
    <property type="term" value="F:metal ion binding"/>
    <property type="evidence" value="ECO:0007669"/>
    <property type="project" value="UniProtKB-KW"/>
</dbReference>
<accession>A0A1A9KDD1</accession>
<comment type="similarity">
    <text evidence="5">Belongs to the creatininase superfamily.</text>
</comment>
<evidence type="ECO:0000256" key="1">
    <source>
        <dbReference type="ARBA" id="ARBA00001947"/>
    </source>
</evidence>
<dbReference type="RefSeq" id="WP_064583323.1">
    <property type="nucleotide sequence ID" value="NZ_CP015878.1"/>
</dbReference>
<dbReference type="Gene3D" id="3.40.50.10310">
    <property type="entry name" value="Creatininase"/>
    <property type="match status" value="1"/>
</dbReference>
<organism evidence="6 7">
    <name type="scientific">Pseudomonas citronellolis</name>
    <dbReference type="NCBI Taxonomy" id="53408"/>
    <lineage>
        <taxon>Bacteria</taxon>
        <taxon>Pseudomonadati</taxon>
        <taxon>Pseudomonadota</taxon>
        <taxon>Gammaproteobacteria</taxon>
        <taxon>Pseudomonadales</taxon>
        <taxon>Pseudomonadaceae</taxon>
        <taxon>Pseudomonas</taxon>
    </lineage>
</organism>
<name>A0A1A9KDD1_9PSED</name>
<keyword evidence="2" id="KW-0479">Metal-binding</keyword>
<sequence length="234" mass="26433">MFIGDMNWMQVERQVQLDDRVLLPLGSTEQHAYLSLMTDVILAQRVAIEAAEPLGLPVFPALPYGMTPYFGDFPGTVSLRPATYFALLVDVLDSLYQQGFRRILLVNGHGGNCPVQAEIQQWLCRHPQARVKLHNWWSTPRTLAKVREIDALASHASWMENFPWTRIPGQTPPEERKPMVDLAHLRQLGAQAVRAYIGDGNYGGAYHKDDALMQALWQVGVEETREQLQGGWAE</sequence>
<dbReference type="PANTHER" id="PTHR35005:SF1">
    <property type="entry name" value="2-AMINO-5-FORMYLAMINO-6-RIBOSYLAMINOPYRIMIDIN-4(3H)-ONE 5'-MONOPHOSPHATE DEFORMYLASE"/>
    <property type="match status" value="1"/>
</dbReference>
<dbReference type="AlphaFoldDB" id="A0A1A9KDD1"/>
<dbReference type="EMBL" id="CP015878">
    <property type="protein sequence ID" value="ANI15535.1"/>
    <property type="molecule type" value="Genomic_DNA"/>
</dbReference>
<evidence type="ECO:0000256" key="3">
    <source>
        <dbReference type="ARBA" id="ARBA00022801"/>
    </source>
</evidence>
<evidence type="ECO:0000256" key="4">
    <source>
        <dbReference type="ARBA" id="ARBA00022833"/>
    </source>
</evidence>
<protein>
    <submittedName>
        <fullName evidence="6">Creatininase</fullName>
    </submittedName>
</protein>
<evidence type="ECO:0000256" key="2">
    <source>
        <dbReference type="ARBA" id="ARBA00022723"/>
    </source>
</evidence>
<dbReference type="GO" id="GO:0009231">
    <property type="term" value="P:riboflavin biosynthetic process"/>
    <property type="evidence" value="ECO:0007669"/>
    <property type="project" value="TreeGrafter"/>
</dbReference>
<proteinExistence type="inferred from homology"/>
<dbReference type="SUPFAM" id="SSF102215">
    <property type="entry name" value="Creatininase"/>
    <property type="match status" value="1"/>
</dbReference>